<gene>
    <name evidence="2" type="ORF">LOKVESSMR4R_03988</name>
</gene>
<feature type="region of interest" description="Disordered" evidence="1">
    <location>
        <begin position="1"/>
        <end position="43"/>
    </location>
</feature>
<protein>
    <submittedName>
        <fullName evidence="2">Uncharacterized protein</fullName>
    </submittedName>
</protein>
<evidence type="ECO:0000313" key="3">
    <source>
        <dbReference type="Proteomes" id="UP000195273"/>
    </source>
</evidence>
<dbReference type="Proteomes" id="UP000195273">
    <property type="component" value="Plasmid pSMR4r-1"/>
</dbReference>
<proteinExistence type="predicted"/>
<evidence type="ECO:0000313" key="2">
    <source>
        <dbReference type="EMBL" id="ARU03210.1"/>
    </source>
</evidence>
<accession>A0A1Y0EIC5</accession>
<geneLocation type="plasmid" evidence="2 3">
    <name>pSMR4r-1</name>
</geneLocation>
<evidence type="ECO:0000256" key="1">
    <source>
        <dbReference type="SAM" id="MobiDB-lite"/>
    </source>
</evidence>
<dbReference type="KEGG" id="lvs:LOKVESSMR4R_03988"/>
<name>A0A1Y0EIC5_9RHOB</name>
<feature type="compositionally biased region" description="Basic and acidic residues" evidence="1">
    <location>
        <begin position="24"/>
        <end position="34"/>
    </location>
</feature>
<dbReference type="AlphaFoldDB" id="A0A1Y0EIC5"/>
<keyword evidence="2" id="KW-0614">Plasmid</keyword>
<sequence length="43" mass="5167">MAHADTKHSYQTEPPWVYRRVKHSKDEPYDKESTYPRLSCRTA</sequence>
<organism evidence="2 3">
    <name type="scientific">Yoonia vestfoldensis</name>
    <dbReference type="NCBI Taxonomy" id="245188"/>
    <lineage>
        <taxon>Bacteria</taxon>
        <taxon>Pseudomonadati</taxon>
        <taxon>Pseudomonadota</taxon>
        <taxon>Alphaproteobacteria</taxon>
        <taxon>Rhodobacterales</taxon>
        <taxon>Paracoccaceae</taxon>
        <taxon>Yoonia</taxon>
    </lineage>
</organism>
<feature type="compositionally biased region" description="Basic and acidic residues" evidence="1">
    <location>
        <begin position="1"/>
        <end position="10"/>
    </location>
</feature>
<keyword evidence="3" id="KW-1185">Reference proteome</keyword>
<dbReference type="EMBL" id="CP021432">
    <property type="protein sequence ID" value="ARU03210.1"/>
    <property type="molecule type" value="Genomic_DNA"/>
</dbReference>
<reference evidence="2 3" key="1">
    <citation type="submission" date="2017-05" db="EMBL/GenBank/DDBJ databases">
        <title>Genome Sequence of Loktanella vestfoldensis Strain SMR4r Isolated from a Culture of the Diatom Skeletonema marinoi.</title>
        <authorList>
            <person name="Topel M."/>
            <person name="Pinder M.I.M."/>
            <person name="Johansson O.N."/>
            <person name="Kourtchenko O."/>
            <person name="Godhe A."/>
            <person name="Clarke A.K."/>
        </authorList>
    </citation>
    <scope>NUCLEOTIDE SEQUENCE [LARGE SCALE GENOMIC DNA]</scope>
    <source>
        <strain evidence="2 3">SMR4r</strain>
        <plasmid evidence="2 3">pSMR4r-1</plasmid>
    </source>
</reference>